<dbReference type="HAMAP" id="MF_01217">
    <property type="entry name" value="Acyl_carrier"/>
    <property type="match status" value="1"/>
</dbReference>
<reference evidence="14 15" key="1">
    <citation type="submission" date="2018-02" db="EMBL/GenBank/DDBJ databases">
        <title>Complete genome sequencing of Faecalibacterium prausnitzii strains isolated from the human gut.</title>
        <authorList>
            <person name="Fitzgerald B.C."/>
            <person name="Shkoporov A.N."/>
            <person name="Ross P.R."/>
            <person name="Hill C."/>
        </authorList>
    </citation>
    <scope>NUCLEOTIDE SEQUENCE [LARGE SCALE GENOMIC DNA]</scope>
    <source>
        <strain evidence="13 14">APC923/61-1</strain>
        <strain evidence="12 15">APC942/8-14-2</strain>
    </source>
</reference>
<dbReference type="GO" id="GO:0000036">
    <property type="term" value="F:acyl carrier activity"/>
    <property type="evidence" value="ECO:0007669"/>
    <property type="project" value="UniProtKB-UniRule"/>
</dbReference>
<evidence type="ECO:0000313" key="15">
    <source>
        <dbReference type="Proteomes" id="UP000251634"/>
    </source>
</evidence>
<evidence type="ECO:0000256" key="2">
    <source>
        <dbReference type="ARBA" id="ARBA00022516"/>
    </source>
</evidence>
<dbReference type="InterPro" id="IPR036736">
    <property type="entry name" value="ACP-like_sf"/>
</dbReference>
<keyword evidence="5 7" id="KW-0443">Lipid metabolism</keyword>
<dbReference type="Proteomes" id="UP000251634">
    <property type="component" value="Unassembled WGS sequence"/>
</dbReference>
<dbReference type="InterPro" id="IPR003231">
    <property type="entry name" value="ACP"/>
</dbReference>
<evidence type="ECO:0000256" key="1">
    <source>
        <dbReference type="ARBA" id="ARBA00022450"/>
    </source>
</evidence>
<evidence type="ECO:0000259" key="11">
    <source>
        <dbReference type="PROSITE" id="PS50883"/>
    </source>
</evidence>
<accession>A0A329TRS0</accession>
<dbReference type="AlphaFoldDB" id="A0A329TRS0"/>
<dbReference type="GO" id="GO:0005829">
    <property type="term" value="C:cytosol"/>
    <property type="evidence" value="ECO:0007669"/>
    <property type="project" value="TreeGrafter"/>
</dbReference>
<dbReference type="GO" id="GO:0000035">
    <property type="term" value="F:acyl binding"/>
    <property type="evidence" value="ECO:0007669"/>
    <property type="project" value="TreeGrafter"/>
</dbReference>
<keyword evidence="1 7" id="KW-0596">Phosphopantetheine</keyword>
<comment type="subcellular location">
    <subcellularLocation>
        <location evidence="7">Cytoplasm</location>
    </subcellularLocation>
</comment>
<protein>
    <recommendedName>
        <fullName evidence="7 8">Acyl carrier protein</fullName>
        <shortName evidence="7">ACP</shortName>
    </recommendedName>
</protein>
<keyword evidence="7" id="KW-0963">Cytoplasm</keyword>
<comment type="caution">
    <text evidence="12">The sequence shown here is derived from an EMBL/GenBank/DDBJ whole genome shotgun (WGS) entry which is preliminary data.</text>
</comment>
<evidence type="ECO:0000256" key="6">
    <source>
        <dbReference type="ARBA" id="ARBA00023160"/>
    </source>
</evidence>
<evidence type="ECO:0000256" key="8">
    <source>
        <dbReference type="NCBIfam" id="TIGR00517"/>
    </source>
</evidence>
<dbReference type="Pfam" id="PF00550">
    <property type="entry name" value="PP-binding"/>
    <property type="match status" value="1"/>
</dbReference>
<evidence type="ECO:0000256" key="4">
    <source>
        <dbReference type="ARBA" id="ARBA00022832"/>
    </source>
</evidence>
<dbReference type="NCBIfam" id="TIGR00517">
    <property type="entry name" value="acyl_carrier"/>
    <property type="match status" value="1"/>
</dbReference>
<comment type="pathway">
    <text evidence="7 9">Lipid metabolism; fatty acid biosynthesis.</text>
</comment>
<comment type="function">
    <text evidence="7 9">Carrier of the growing fatty acid chain in fatty acid biosynthesis.</text>
</comment>
<dbReference type="PANTHER" id="PTHR20863">
    <property type="entry name" value="ACYL CARRIER PROTEIN"/>
    <property type="match status" value="1"/>
</dbReference>
<dbReference type="RefSeq" id="WP_022257640.1">
    <property type="nucleotide sequence ID" value="NZ_DAWEON010000001.1"/>
</dbReference>
<dbReference type="Gene3D" id="1.10.1200.10">
    <property type="entry name" value="ACP-like"/>
    <property type="match status" value="1"/>
</dbReference>
<keyword evidence="3 7" id="KW-0597">Phosphoprotein</keyword>
<dbReference type="NCBIfam" id="NF002150">
    <property type="entry name" value="PRK00982.1-4"/>
    <property type="match status" value="1"/>
</dbReference>
<dbReference type="PROSITE" id="PS50075">
    <property type="entry name" value="CARRIER"/>
    <property type="match status" value="1"/>
</dbReference>
<keyword evidence="4 7" id="KW-0276">Fatty acid metabolism</keyword>
<organism evidence="12 15">
    <name type="scientific">Faecalibacterium prausnitzii</name>
    <dbReference type="NCBI Taxonomy" id="853"/>
    <lineage>
        <taxon>Bacteria</taxon>
        <taxon>Bacillati</taxon>
        <taxon>Bacillota</taxon>
        <taxon>Clostridia</taxon>
        <taxon>Eubacteriales</taxon>
        <taxon>Oscillospiraceae</taxon>
        <taxon>Faecalibacterium</taxon>
    </lineage>
</organism>
<dbReference type="EMBL" id="PRKZ01000001">
    <property type="protein sequence ID" value="RAW51984.1"/>
    <property type="molecule type" value="Genomic_DNA"/>
</dbReference>
<sequence>MDTFEKIRALLAEQLDLDPAKITMESDIMNDFEADSLDIVDMVMTLEDEFGIEVPDDAIENLRTVGDVVNFVDSHQANG</sequence>
<comment type="similarity">
    <text evidence="7">Belongs to the acyl carrier protein (ACP) family.</text>
</comment>
<proteinExistence type="inferred from homology"/>
<dbReference type="InterPro" id="IPR001633">
    <property type="entry name" value="EAL_dom"/>
</dbReference>
<evidence type="ECO:0000259" key="10">
    <source>
        <dbReference type="PROSITE" id="PS50075"/>
    </source>
</evidence>
<dbReference type="EMBL" id="PRLE01000001">
    <property type="protein sequence ID" value="RAW61575.1"/>
    <property type="molecule type" value="Genomic_DNA"/>
</dbReference>
<dbReference type="UniPathway" id="UPA00094"/>
<evidence type="ECO:0000313" key="13">
    <source>
        <dbReference type="EMBL" id="RAW61575.1"/>
    </source>
</evidence>
<evidence type="ECO:0000256" key="5">
    <source>
        <dbReference type="ARBA" id="ARBA00023098"/>
    </source>
</evidence>
<dbReference type="GO" id="GO:0016020">
    <property type="term" value="C:membrane"/>
    <property type="evidence" value="ECO:0007669"/>
    <property type="project" value="GOC"/>
</dbReference>
<keyword evidence="2 7" id="KW-0444">Lipid biosynthesis</keyword>
<dbReference type="SUPFAM" id="SSF47336">
    <property type="entry name" value="ACP-like"/>
    <property type="match status" value="1"/>
</dbReference>
<evidence type="ECO:0000256" key="9">
    <source>
        <dbReference type="RuleBase" id="RU003545"/>
    </source>
</evidence>
<dbReference type="OrthoDB" id="9804551at2"/>
<feature type="domain" description="Carrier" evidence="10">
    <location>
        <begin position="1"/>
        <end position="76"/>
    </location>
</feature>
<evidence type="ECO:0000313" key="14">
    <source>
        <dbReference type="Proteomes" id="UP000250583"/>
    </source>
</evidence>
<dbReference type="Proteomes" id="UP000250583">
    <property type="component" value="Unassembled WGS sequence"/>
</dbReference>
<evidence type="ECO:0000256" key="7">
    <source>
        <dbReference type="HAMAP-Rule" id="MF_01217"/>
    </source>
</evidence>
<feature type="domain" description="EAL" evidence="11">
    <location>
        <begin position="1"/>
        <end position="79"/>
    </location>
</feature>
<name>A0A329TRS0_9FIRM</name>
<comment type="PTM">
    <text evidence="7">4'-phosphopantetheine is transferred from CoA to a specific serine of apo-ACP by AcpS. This modification is essential for activity because fatty acids are bound in thioester linkage to the sulfhydryl of the prosthetic group.</text>
</comment>
<evidence type="ECO:0000313" key="12">
    <source>
        <dbReference type="EMBL" id="RAW51984.1"/>
    </source>
</evidence>
<dbReference type="InterPro" id="IPR009081">
    <property type="entry name" value="PP-bd_ACP"/>
</dbReference>
<gene>
    <name evidence="7 12" type="primary">acpP</name>
    <name evidence="13" type="ORF">C4N22_02570</name>
    <name evidence="12" type="ORF">C4N25_00790</name>
</gene>
<keyword evidence="6 7" id="KW-0275">Fatty acid biosynthesis</keyword>
<dbReference type="PROSITE" id="PS50883">
    <property type="entry name" value="EAL"/>
    <property type="match status" value="1"/>
</dbReference>
<feature type="modified residue" description="O-(pantetheine 4'-phosphoryl)serine" evidence="7">
    <location>
        <position position="36"/>
    </location>
</feature>
<dbReference type="GO" id="GO:0009245">
    <property type="term" value="P:lipid A biosynthetic process"/>
    <property type="evidence" value="ECO:0007669"/>
    <property type="project" value="TreeGrafter"/>
</dbReference>
<dbReference type="PANTHER" id="PTHR20863:SF76">
    <property type="entry name" value="CARRIER DOMAIN-CONTAINING PROTEIN"/>
    <property type="match status" value="1"/>
</dbReference>
<dbReference type="NCBIfam" id="NF002148">
    <property type="entry name" value="PRK00982.1-2"/>
    <property type="match status" value="1"/>
</dbReference>
<evidence type="ECO:0000256" key="3">
    <source>
        <dbReference type="ARBA" id="ARBA00022553"/>
    </source>
</evidence>
<comment type="PTM">
    <text evidence="9">4'-phosphopantetheine is transferred from CoA to a specific serine of apo-ACP by acpS.</text>
</comment>